<dbReference type="SUPFAM" id="SSF48452">
    <property type="entry name" value="TPR-like"/>
    <property type="match status" value="1"/>
</dbReference>
<evidence type="ECO:0000256" key="1">
    <source>
        <dbReference type="ARBA" id="ARBA00022741"/>
    </source>
</evidence>
<keyword evidence="5" id="KW-1185">Reference proteome</keyword>
<dbReference type="RefSeq" id="WP_167211687.1">
    <property type="nucleotide sequence ID" value="NZ_JAASRO010000001.1"/>
</dbReference>
<organism evidence="4 5">
    <name type="scientific">Kribbella shirazensis</name>
    <dbReference type="NCBI Taxonomy" id="1105143"/>
    <lineage>
        <taxon>Bacteria</taxon>
        <taxon>Bacillati</taxon>
        <taxon>Actinomycetota</taxon>
        <taxon>Actinomycetes</taxon>
        <taxon>Propionibacteriales</taxon>
        <taxon>Kribbellaceae</taxon>
        <taxon>Kribbella</taxon>
    </lineage>
</organism>
<keyword evidence="1" id="KW-0547">Nucleotide-binding</keyword>
<reference evidence="4 5" key="1">
    <citation type="submission" date="2020-03" db="EMBL/GenBank/DDBJ databases">
        <title>Sequencing the genomes of 1000 actinobacteria strains.</title>
        <authorList>
            <person name="Klenk H.-P."/>
        </authorList>
    </citation>
    <scope>NUCLEOTIDE SEQUENCE [LARGE SCALE GENOMIC DNA]</scope>
    <source>
        <strain evidence="4 5">DSM 45490</strain>
    </source>
</reference>
<name>A0A7X5VFM5_9ACTN</name>
<dbReference type="InterPro" id="IPR027417">
    <property type="entry name" value="P-loop_NTPase"/>
</dbReference>
<accession>A0A7X5VFM5</accession>
<dbReference type="SMART" id="SM00421">
    <property type="entry name" value="HTH_LUXR"/>
    <property type="match status" value="1"/>
</dbReference>
<feature type="domain" description="HTH luxR-type" evidence="3">
    <location>
        <begin position="850"/>
        <end position="915"/>
    </location>
</feature>
<proteinExistence type="predicted"/>
<dbReference type="EMBL" id="JAASRO010000001">
    <property type="protein sequence ID" value="NIK59617.1"/>
    <property type="molecule type" value="Genomic_DNA"/>
</dbReference>
<dbReference type="Gene3D" id="1.25.40.10">
    <property type="entry name" value="Tetratricopeptide repeat domain"/>
    <property type="match status" value="1"/>
</dbReference>
<dbReference type="InterPro" id="IPR000792">
    <property type="entry name" value="Tscrpt_reg_LuxR_C"/>
</dbReference>
<dbReference type="GO" id="GO:0005737">
    <property type="term" value="C:cytoplasm"/>
    <property type="evidence" value="ECO:0007669"/>
    <property type="project" value="TreeGrafter"/>
</dbReference>
<sequence length="918" mass="98752">MADSTAGGLRGRRQEVARLRQLLTEVGAGQGQALIVRGEPGIGKSALLDYLAARADGYRVVRASGVEAEMELPFAGLHQLCVPMLNLADRLSPLQREALDVAFGLRAGPPPDRFLVGAATLTLLSEASVAQPLMCVVDDGQWLDQASAQALTFAARRLFADRVGVVFGVRDPVTTPEWRGLPELVVRGLGDHDAKALLEAVIPGRLDAHVEQRIVAETRGNPLALLELPRGLTAAELAGGFERPDVRPLASQLEQTFARRMQTLPPETQQLLLTAAAEPVGDVPLLLRALRVLGVPVSAAGPAEAAGLIEIGARVTFRHPLVRSATYREAASADRRAVHQALAEATDPTVDPDRRAWHRANGAADTDEDIAAELVASADRAQRRGGLAATAAFLYRATHLTPDPATRAARALAAAHASLRAGAFENALKLLVVADDWSADDLHQAMVALTRAQVTFVSGRSEAVRLLLDAARRLEPLAPDLARDTYVDAISAAMYAGILAPDFPAGEVARAALAAPRPPAERKQDLLLDTLAVTFTDGYPAAVALAKDAVQAFADPARADPGDQRWLFQAARAAIDLRDLECWDTLTARHESIAREQGDLTQLPLALTSRMAMHAFSAEFTTAASLRAEVRTICDVTGVTRAPYGEIPLTVMQGRVDEATRLIAELTEEVMARGEGAGLSLTYWARAFLMNSLARYSEALEPAQAACADPSDLGLANWVFPELVEAAVRTGQPELASEAHDRLTRMMRAAGTDWALGVLARSSALLATGKEAEACYREAVERLGRTRVRIELARAHLLYGEWLRREGRRQDARGQLRTAYDILTSAGSDAFTERLRHELAATGETVGRRADRAGETLTAQEARIAELAANGLTNAEIGAQMFLSGHTIEWHLRKVFTKLGISSRRQLRTVLAETGLHQ</sequence>
<dbReference type="GO" id="GO:0003677">
    <property type="term" value="F:DNA binding"/>
    <property type="evidence" value="ECO:0007669"/>
    <property type="project" value="UniProtKB-KW"/>
</dbReference>
<dbReference type="GO" id="GO:0004016">
    <property type="term" value="F:adenylate cyclase activity"/>
    <property type="evidence" value="ECO:0007669"/>
    <property type="project" value="TreeGrafter"/>
</dbReference>
<gene>
    <name evidence="4" type="ORF">BJY22_005334</name>
</gene>
<dbReference type="InterPro" id="IPR016032">
    <property type="entry name" value="Sig_transdc_resp-reg_C-effctor"/>
</dbReference>
<dbReference type="PROSITE" id="PS50043">
    <property type="entry name" value="HTH_LUXR_2"/>
    <property type="match status" value="1"/>
</dbReference>
<dbReference type="PRINTS" id="PR00038">
    <property type="entry name" value="HTHLUXR"/>
</dbReference>
<dbReference type="SUPFAM" id="SSF46894">
    <property type="entry name" value="C-terminal effector domain of the bipartite response regulators"/>
    <property type="match status" value="1"/>
</dbReference>
<dbReference type="Pfam" id="PF00196">
    <property type="entry name" value="GerE"/>
    <property type="match status" value="1"/>
</dbReference>
<keyword evidence="4" id="KW-0238">DNA-binding</keyword>
<protein>
    <submittedName>
        <fullName evidence="4">DNA-binding CsgD family transcriptional regulator</fullName>
    </submittedName>
</protein>
<dbReference type="CDD" id="cd06170">
    <property type="entry name" value="LuxR_C_like"/>
    <property type="match status" value="1"/>
</dbReference>
<dbReference type="Gene3D" id="1.10.10.10">
    <property type="entry name" value="Winged helix-like DNA-binding domain superfamily/Winged helix DNA-binding domain"/>
    <property type="match status" value="1"/>
</dbReference>
<dbReference type="Proteomes" id="UP000555407">
    <property type="component" value="Unassembled WGS sequence"/>
</dbReference>
<dbReference type="InterPro" id="IPR036388">
    <property type="entry name" value="WH-like_DNA-bd_sf"/>
</dbReference>
<dbReference type="Pfam" id="PF13191">
    <property type="entry name" value="AAA_16"/>
    <property type="match status" value="1"/>
</dbReference>
<dbReference type="InterPro" id="IPR041664">
    <property type="entry name" value="AAA_16"/>
</dbReference>
<dbReference type="PANTHER" id="PTHR16305:SF35">
    <property type="entry name" value="TRANSCRIPTIONAL ACTIVATOR DOMAIN"/>
    <property type="match status" value="1"/>
</dbReference>
<keyword evidence="2" id="KW-0067">ATP-binding</keyword>
<dbReference type="GO" id="GO:0006355">
    <property type="term" value="P:regulation of DNA-templated transcription"/>
    <property type="evidence" value="ECO:0007669"/>
    <property type="project" value="InterPro"/>
</dbReference>
<evidence type="ECO:0000259" key="3">
    <source>
        <dbReference type="PROSITE" id="PS50043"/>
    </source>
</evidence>
<comment type="caution">
    <text evidence="4">The sequence shown here is derived from an EMBL/GenBank/DDBJ whole genome shotgun (WGS) entry which is preliminary data.</text>
</comment>
<evidence type="ECO:0000313" key="4">
    <source>
        <dbReference type="EMBL" id="NIK59617.1"/>
    </source>
</evidence>
<evidence type="ECO:0000256" key="2">
    <source>
        <dbReference type="ARBA" id="ARBA00022840"/>
    </source>
</evidence>
<dbReference type="PANTHER" id="PTHR16305">
    <property type="entry name" value="TESTICULAR SOLUBLE ADENYLYL CYCLASE"/>
    <property type="match status" value="1"/>
</dbReference>
<dbReference type="SUPFAM" id="SSF52540">
    <property type="entry name" value="P-loop containing nucleoside triphosphate hydrolases"/>
    <property type="match status" value="1"/>
</dbReference>
<dbReference type="GO" id="GO:0005524">
    <property type="term" value="F:ATP binding"/>
    <property type="evidence" value="ECO:0007669"/>
    <property type="project" value="UniProtKB-KW"/>
</dbReference>
<dbReference type="InterPro" id="IPR011990">
    <property type="entry name" value="TPR-like_helical_dom_sf"/>
</dbReference>
<evidence type="ECO:0000313" key="5">
    <source>
        <dbReference type="Proteomes" id="UP000555407"/>
    </source>
</evidence>
<dbReference type="AlphaFoldDB" id="A0A7X5VFM5"/>